<dbReference type="AlphaFoldDB" id="L1N5W9"/>
<gene>
    <name evidence="2" type="ORF">HMPREF9151_01938</name>
</gene>
<comment type="caution">
    <text evidence="2">The sequence shown here is derived from an EMBL/GenBank/DDBJ whole genome shotgun (WGS) entry which is preliminary data.</text>
</comment>
<name>L1N5W9_9BACT</name>
<keyword evidence="3" id="KW-1185">Reference proteome</keyword>
<evidence type="ECO:0000256" key="1">
    <source>
        <dbReference type="SAM" id="MobiDB-lite"/>
    </source>
</evidence>
<feature type="compositionally biased region" description="Basic residues" evidence="1">
    <location>
        <begin position="242"/>
        <end position="261"/>
    </location>
</feature>
<dbReference type="RefSeq" id="WP_009163245.1">
    <property type="nucleotide sequence ID" value="NZ_KB291008.1"/>
</dbReference>
<reference evidence="2 3" key="1">
    <citation type="submission" date="2012-05" db="EMBL/GenBank/DDBJ databases">
        <authorList>
            <person name="Weinstock G."/>
            <person name="Sodergren E."/>
            <person name="Lobos E.A."/>
            <person name="Fulton L."/>
            <person name="Fulton R."/>
            <person name="Courtney L."/>
            <person name="Fronick C."/>
            <person name="O'Laughlin M."/>
            <person name="Godfrey J."/>
            <person name="Wilson R.M."/>
            <person name="Miner T."/>
            <person name="Farmer C."/>
            <person name="Delehaunty K."/>
            <person name="Cordes M."/>
            <person name="Minx P."/>
            <person name="Tomlinson C."/>
            <person name="Chen J."/>
            <person name="Wollam A."/>
            <person name="Pepin K.H."/>
            <person name="Bhonagiri V."/>
            <person name="Zhang X."/>
            <person name="Suruliraj S."/>
            <person name="Warren W."/>
            <person name="Mitreva M."/>
            <person name="Mardis E.R."/>
            <person name="Wilson R.K."/>
        </authorList>
    </citation>
    <scope>NUCLEOTIDE SEQUENCE [LARGE SCALE GENOMIC DNA]</scope>
    <source>
        <strain evidence="2 3">F0055</strain>
    </source>
</reference>
<dbReference type="OrthoDB" id="1082978at2"/>
<sequence length="328" mass="37354">MRDYKIIGIRTYSVLTLGLHADMQMRIYAAVKDLDPTKIFLTVDDFKKWKEAVDLESDVARVVKKSVLSETMAQKDEKRTKIVRSLFSEIRVAGKSPIEEREAAGKQLIPIVNTYHRLVKENMGEKTAHIEGMMRDLSTKTAQKALEALKLKKLTEMLEEVNTGFKKVREDRAEETTKAKLPSSDTVRAANNVLVQNICKHLEAAYLVAATDEDKALIGQTIDKINLIIKETLIMMKERRSQLVKKPKKPKPGKGGNKKWKPSNPLLPKNFEEMLKKFEEKNNFAPGTWVHDGITEEKDGVMYFSLYNAATKETIFVKVENSELVKRS</sequence>
<evidence type="ECO:0000313" key="2">
    <source>
        <dbReference type="EMBL" id="EKX98596.1"/>
    </source>
</evidence>
<dbReference type="EMBL" id="AMEP01000109">
    <property type="protein sequence ID" value="EKX98596.1"/>
    <property type="molecule type" value="Genomic_DNA"/>
</dbReference>
<dbReference type="Pfam" id="PF19775">
    <property type="entry name" value="DUF6261"/>
    <property type="match status" value="1"/>
</dbReference>
<dbReference type="Proteomes" id="UP000010433">
    <property type="component" value="Unassembled WGS sequence"/>
</dbReference>
<protein>
    <submittedName>
        <fullName evidence="2">Uncharacterized protein</fullName>
    </submittedName>
</protein>
<feature type="region of interest" description="Disordered" evidence="1">
    <location>
        <begin position="240"/>
        <end position="266"/>
    </location>
</feature>
<dbReference type="InterPro" id="IPR046228">
    <property type="entry name" value="DUF6261"/>
</dbReference>
<dbReference type="HOGENOM" id="CLU_057108_1_0_10"/>
<evidence type="ECO:0000313" key="3">
    <source>
        <dbReference type="Proteomes" id="UP000010433"/>
    </source>
</evidence>
<dbReference type="STRING" id="1127699.HMPREF9151_01938"/>
<dbReference type="PATRIC" id="fig|1127699.3.peg.1778"/>
<organism evidence="2 3">
    <name type="scientific">Hoylesella saccharolytica F0055</name>
    <dbReference type="NCBI Taxonomy" id="1127699"/>
    <lineage>
        <taxon>Bacteria</taxon>
        <taxon>Pseudomonadati</taxon>
        <taxon>Bacteroidota</taxon>
        <taxon>Bacteroidia</taxon>
        <taxon>Bacteroidales</taxon>
        <taxon>Prevotellaceae</taxon>
        <taxon>Hoylesella</taxon>
    </lineage>
</organism>
<accession>L1N5W9</accession>
<proteinExistence type="predicted"/>